<name>A0A7S4J4K4_9STRA</name>
<gene>
    <name evidence="2" type="ORF">OAUR00152_LOCUS21240</name>
</gene>
<feature type="region of interest" description="Disordered" evidence="1">
    <location>
        <begin position="312"/>
        <end position="347"/>
    </location>
</feature>
<proteinExistence type="predicted"/>
<sequence>MSHEISDPGGTSVGKEITAVGKSGAIAELHSLLEVQVSPPQELPCGDDSNSHAAVPSRPRRKRRRALDQDLGSKNADGLNREDKRYGEKRGDEIQCGGEISRCSRRQRDSFDGVLSARKKNRRKSASGHISAADAKVATLPPLPPCTVGDARKKTKGCCFQCPKVTEDVDFQQRLRDLYVKTVREAPESGHAYGTGLLATMLRPHVRDPKEIIRKKLPHLPDATTTCMWCRRKESTAKSPRHKFSHETCPDWDNAMTFVRENQSERMLPRVPWIAPDGTRDGTYFDVHVETFKLLFNVSQGRLNHIRSLAKGGAVPSSEDVPVGDPEALPDLDRLDKRRKGSGGHNRLADEQVEGLLRVLQDALCRTDPLTREYRFGSDLSLAWFWKRYLKTTGEDEAFLAQAERMNFYPTYDRLRRNKKLTDDQYAEDPKGKKLMPSVSYAAAIEVYARCKIKFDLEPGDDDPRRVGKKRHYSRWGCVTTDPDAAASTDKPHSPGTFELELPPTPPLHPASLGAPPMLHQHRVHPSAPSLQGYRPGMVKECVCSAAGCPASSLPFVVVNRGVSPPGSDFGFDWAKELVSRNLCPACENPAQVLNVGFASCCFRCEWKEISNDQLFETQWKAVKDVFYFNPDDDTEYQYMTIFVKLV</sequence>
<organism evidence="2">
    <name type="scientific">Odontella aurita</name>
    <dbReference type="NCBI Taxonomy" id="265563"/>
    <lineage>
        <taxon>Eukaryota</taxon>
        <taxon>Sar</taxon>
        <taxon>Stramenopiles</taxon>
        <taxon>Ochrophyta</taxon>
        <taxon>Bacillariophyta</taxon>
        <taxon>Mediophyceae</taxon>
        <taxon>Biddulphiophycidae</taxon>
        <taxon>Eupodiscales</taxon>
        <taxon>Odontellaceae</taxon>
        <taxon>Odontella</taxon>
    </lineage>
</organism>
<evidence type="ECO:0000256" key="1">
    <source>
        <dbReference type="SAM" id="MobiDB-lite"/>
    </source>
</evidence>
<accession>A0A7S4J4K4</accession>
<feature type="region of interest" description="Disordered" evidence="1">
    <location>
        <begin position="38"/>
        <end position="86"/>
    </location>
</feature>
<dbReference type="AlphaFoldDB" id="A0A7S4J4K4"/>
<dbReference type="EMBL" id="HBKQ01031245">
    <property type="protein sequence ID" value="CAE2250798.1"/>
    <property type="molecule type" value="Transcribed_RNA"/>
</dbReference>
<protein>
    <submittedName>
        <fullName evidence="2">Uncharacterized protein</fullName>
    </submittedName>
</protein>
<evidence type="ECO:0000313" key="2">
    <source>
        <dbReference type="EMBL" id="CAE2250798.1"/>
    </source>
</evidence>
<reference evidence="2" key="1">
    <citation type="submission" date="2021-01" db="EMBL/GenBank/DDBJ databases">
        <authorList>
            <person name="Corre E."/>
            <person name="Pelletier E."/>
            <person name="Niang G."/>
            <person name="Scheremetjew M."/>
            <person name="Finn R."/>
            <person name="Kale V."/>
            <person name="Holt S."/>
            <person name="Cochrane G."/>
            <person name="Meng A."/>
            <person name="Brown T."/>
            <person name="Cohen L."/>
        </authorList>
    </citation>
    <scope>NUCLEOTIDE SEQUENCE</scope>
    <source>
        <strain evidence="2">Isolate 1302-5</strain>
    </source>
</reference>